<keyword evidence="2" id="KW-1185">Reference proteome</keyword>
<evidence type="ECO:0000313" key="1">
    <source>
        <dbReference type="EMBL" id="KGE20789.1"/>
    </source>
</evidence>
<gene>
    <name evidence="1" type="ORF">PWYN_01000</name>
</gene>
<dbReference type="AlphaFoldDB" id="A0A098MDZ3"/>
<dbReference type="Proteomes" id="UP000029734">
    <property type="component" value="Unassembled WGS sequence"/>
</dbReference>
<accession>A0A098MDZ3</accession>
<dbReference type="EMBL" id="JQCR01000001">
    <property type="protein sequence ID" value="KGE20789.1"/>
    <property type="molecule type" value="Genomic_DNA"/>
</dbReference>
<evidence type="ECO:0000313" key="2">
    <source>
        <dbReference type="Proteomes" id="UP000029734"/>
    </source>
</evidence>
<sequence>MIRVISEQQKAGPGRGDMGSAASALIVMHTLYIHAGSGSAISNPPLAPQTRAPPTFVNPLHKRTLYAAYTFPTVGLSNPCNRAE</sequence>
<reference evidence="1 2" key="2">
    <citation type="submission" date="2014-10" db="EMBL/GenBank/DDBJ databases">
        <title>Comparative genomics of the Paenibacillus odorifer group.</title>
        <authorList>
            <person name="Tsai Y.-C."/>
            <person name="Martin N."/>
            <person name="Korlach J."/>
            <person name="Wiedmann M."/>
        </authorList>
    </citation>
    <scope>NUCLEOTIDE SEQUENCE [LARGE SCALE GENOMIC DNA]</scope>
    <source>
        <strain evidence="1 2">DSM 18334</strain>
    </source>
</reference>
<name>A0A098MDZ3_9BACL</name>
<reference evidence="1 2" key="1">
    <citation type="submission" date="2014-08" db="EMBL/GenBank/DDBJ databases">
        <authorList>
            <person name="den Bakker H.C."/>
        </authorList>
    </citation>
    <scope>NUCLEOTIDE SEQUENCE [LARGE SCALE GENOMIC DNA]</scope>
    <source>
        <strain evidence="1 2">DSM 18334</strain>
    </source>
</reference>
<organism evidence="1 2">
    <name type="scientific">Paenibacillus wynnii</name>
    <dbReference type="NCBI Taxonomy" id="268407"/>
    <lineage>
        <taxon>Bacteria</taxon>
        <taxon>Bacillati</taxon>
        <taxon>Bacillota</taxon>
        <taxon>Bacilli</taxon>
        <taxon>Bacillales</taxon>
        <taxon>Paenibacillaceae</taxon>
        <taxon>Paenibacillus</taxon>
    </lineage>
</organism>
<proteinExistence type="predicted"/>
<protein>
    <submittedName>
        <fullName evidence="1">Uncharacterized protein</fullName>
    </submittedName>
</protein>
<dbReference type="RefSeq" id="WP_157261056.1">
    <property type="nucleotide sequence ID" value="NZ_JQCR01000001.1"/>
</dbReference>
<comment type="caution">
    <text evidence="1">The sequence shown here is derived from an EMBL/GenBank/DDBJ whole genome shotgun (WGS) entry which is preliminary data.</text>
</comment>